<proteinExistence type="predicted"/>
<feature type="chain" id="PRO_5045260822" evidence="1">
    <location>
        <begin position="25"/>
        <end position="51"/>
    </location>
</feature>
<accession>A0ABW2VK00</accession>
<protein>
    <submittedName>
        <fullName evidence="2">Uncharacterized protein</fullName>
    </submittedName>
</protein>
<comment type="caution">
    <text evidence="2">The sequence shown here is derived from an EMBL/GenBank/DDBJ whole genome shotgun (WGS) entry which is preliminary data.</text>
</comment>
<evidence type="ECO:0000313" key="2">
    <source>
        <dbReference type="EMBL" id="MFD0284312.1"/>
    </source>
</evidence>
<dbReference type="Proteomes" id="UP001596957">
    <property type="component" value="Unassembled WGS sequence"/>
</dbReference>
<dbReference type="EMBL" id="JBHTEC010000001">
    <property type="protein sequence ID" value="MFD0284312.1"/>
    <property type="molecule type" value="Genomic_DNA"/>
</dbReference>
<keyword evidence="1" id="KW-0732">Signal</keyword>
<sequence length="51" mass="5014">MRAIASSALCATLLLGIARPAAMAADSVSARGRTIHAAVPDPGADALLAQV</sequence>
<name>A0ABW2VK00_9ACTN</name>
<organism evidence="2 3">
    <name type="scientific">Streptomyces lutosisoli</name>
    <dbReference type="NCBI Taxonomy" id="2665721"/>
    <lineage>
        <taxon>Bacteria</taxon>
        <taxon>Bacillati</taxon>
        <taxon>Actinomycetota</taxon>
        <taxon>Actinomycetes</taxon>
        <taxon>Kitasatosporales</taxon>
        <taxon>Streptomycetaceae</taxon>
        <taxon>Streptomyces</taxon>
    </lineage>
</organism>
<evidence type="ECO:0000256" key="1">
    <source>
        <dbReference type="SAM" id="SignalP"/>
    </source>
</evidence>
<gene>
    <name evidence="2" type="ORF">ACFQZP_22055</name>
</gene>
<reference evidence="3" key="1">
    <citation type="journal article" date="2019" name="Int. J. Syst. Evol. Microbiol.">
        <title>The Global Catalogue of Microorganisms (GCM) 10K type strain sequencing project: providing services to taxonomists for standard genome sequencing and annotation.</title>
        <authorList>
            <consortium name="The Broad Institute Genomics Platform"/>
            <consortium name="The Broad Institute Genome Sequencing Center for Infectious Disease"/>
            <person name="Wu L."/>
            <person name="Ma J."/>
        </authorList>
    </citation>
    <scope>NUCLEOTIDE SEQUENCE [LARGE SCALE GENOMIC DNA]</scope>
    <source>
        <strain evidence="3">CGMCC 4.7198</strain>
    </source>
</reference>
<feature type="signal peptide" evidence="1">
    <location>
        <begin position="1"/>
        <end position="24"/>
    </location>
</feature>
<dbReference type="RefSeq" id="WP_381246390.1">
    <property type="nucleotide sequence ID" value="NZ_JBHTBI010000001.1"/>
</dbReference>
<evidence type="ECO:0000313" key="3">
    <source>
        <dbReference type="Proteomes" id="UP001596957"/>
    </source>
</evidence>
<keyword evidence="3" id="KW-1185">Reference proteome</keyword>